<keyword evidence="2" id="KW-1185">Reference proteome</keyword>
<comment type="caution">
    <text evidence="1">The sequence shown here is derived from an EMBL/GenBank/DDBJ whole genome shotgun (WGS) entry which is preliminary data.</text>
</comment>
<name>A0ABV2TKP3_9RHOO</name>
<reference evidence="1 2" key="1">
    <citation type="submission" date="2024-07" db="EMBL/GenBank/DDBJ databases">
        <title>Uliginosibacterium flavum JJ3220;KACC:17644.</title>
        <authorList>
            <person name="Kim M.K."/>
        </authorList>
    </citation>
    <scope>NUCLEOTIDE SEQUENCE [LARGE SCALE GENOMIC DNA]</scope>
    <source>
        <strain evidence="1 2">KACC:17644</strain>
    </source>
</reference>
<accession>A0ABV2TKP3</accession>
<protein>
    <submittedName>
        <fullName evidence="1">Uncharacterized protein</fullName>
    </submittedName>
</protein>
<organism evidence="1 2">
    <name type="scientific">Uliginosibacterium flavum</name>
    <dbReference type="NCBI Taxonomy" id="1396831"/>
    <lineage>
        <taxon>Bacteria</taxon>
        <taxon>Pseudomonadati</taxon>
        <taxon>Pseudomonadota</taxon>
        <taxon>Betaproteobacteria</taxon>
        <taxon>Rhodocyclales</taxon>
        <taxon>Zoogloeaceae</taxon>
        <taxon>Uliginosibacterium</taxon>
    </lineage>
</organism>
<proteinExistence type="predicted"/>
<dbReference type="Proteomes" id="UP001549691">
    <property type="component" value="Unassembled WGS sequence"/>
</dbReference>
<dbReference type="EMBL" id="JBEWZI010000009">
    <property type="protein sequence ID" value="MET7014489.1"/>
    <property type="molecule type" value="Genomic_DNA"/>
</dbReference>
<sequence>MSLAYKNLDSKTRTHMAAELAIDQARGNLYVSPRLNDQGVRAWPALIEEAITTHDDAWLSAEIRNRNLLKTREERRNPKGGTTPVQVPVNAHETLAEGEFNRFYARGLCLRAIQEGNPNIVAYRARHSEHPRSESEAMVGRAFAPEALLNDLRSSVGVEPALGLPPGPNSGLSIRLP</sequence>
<gene>
    <name evidence="1" type="ORF">ABXR19_09835</name>
</gene>
<evidence type="ECO:0000313" key="1">
    <source>
        <dbReference type="EMBL" id="MET7014489.1"/>
    </source>
</evidence>
<evidence type="ECO:0000313" key="2">
    <source>
        <dbReference type="Proteomes" id="UP001549691"/>
    </source>
</evidence>